<reference evidence="2 3" key="1">
    <citation type="submission" date="2019-08" db="EMBL/GenBank/DDBJ databases">
        <title>In-depth cultivation of the pig gut microbiome towards novel bacterial diversity and tailored functional studies.</title>
        <authorList>
            <person name="Wylensek D."/>
            <person name="Hitch T.C.A."/>
            <person name="Clavel T."/>
        </authorList>
    </citation>
    <scope>NUCLEOTIDE SEQUENCE [LARGE SCALE GENOMIC DNA]</scope>
    <source>
        <strain evidence="2 3">WCA-693-APC-MOT-I</strain>
    </source>
</reference>
<dbReference type="InterPro" id="IPR051695">
    <property type="entry name" value="Phosphoglycerate_Mutase"/>
</dbReference>
<dbReference type="CDD" id="cd07067">
    <property type="entry name" value="HP_PGM_like"/>
    <property type="match status" value="1"/>
</dbReference>
<gene>
    <name evidence="2" type="ORF">FYJ58_01095</name>
</gene>
<dbReference type="Gene3D" id="3.40.50.300">
    <property type="entry name" value="P-loop containing nucleotide triphosphate hydrolases"/>
    <property type="match status" value="1"/>
</dbReference>
<dbReference type="UniPathway" id="UPA00148">
    <property type="reaction ID" value="UER00236"/>
</dbReference>
<dbReference type="RefSeq" id="WP_154515966.1">
    <property type="nucleotide sequence ID" value="NZ_VUMT01000001.1"/>
</dbReference>
<dbReference type="GO" id="GO:0043752">
    <property type="term" value="F:adenosylcobinamide kinase activity"/>
    <property type="evidence" value="ECO:0007669"/>
    <property type="project" value="InterPro"/>
</dbReference>
<dbReference type="GO" id="GO:0000166">
    <property type="term" value="F:nucleotide binding"/>
    <property type="evidence" value="ECO:0007669"/>
    <property type="project" value="InterPro"/>
</dbReference>
<dbReference type="GO" id="GO:0043456">
    <property type="term" value="P:regulation of pentose-phosphate shunt"/>
    <property type="evidence" value="ECO:0007669"/>
    <property type="project" value="TreeGrafter"/>
</dbReference>
<name>A0A6L5XUJ9_9FIRM</name>
<dbReference type="GO" id="GO:0004331">
    <property type="term" value="F:fructose-2,6-bisphosphate 2-phosphatase activity"/>
    <property type="evidence" value="ECO:0007669"/>
    <property type="project" value="TreeGrafter"/>
</dbReference>
<dbReference type="SUPFAM" id="SSF53254">
    <property type="entry name" value="Phosphoglycerate mutase-like"/>
    <property type="match status" value="1"/>
</dbReference>
<keyword evidence="1" id="KW-0378">Hydrolase</keyword>
<dbReference type="InterPro" id="IPR027417">
    <property type="entry name" value="P-loop_NTPase"/>
</dbReference>
<organism evidence="2 3">
    <name type="scientific">Velocimicrobium porci</name>
    <dbReference type="NCBI Taxonomy" id="2606634"/>
    <lineage>
        <taxon>Bacteria</taxon>
        <taxon>Bacillati</taxon>
        <taxon>Bacillota</taxon>
        <taxon>Clostridia</taxon>
        <taxon>Lachnospirales</taxon>
        <taxon>Lachnospiraceae</taxon>
        <taxon>Velocimicrobium</taxon>
    </lineage>
</organism>
<dbReference type="GO" id="GO:0009236">
    <property type="term" value="P:cobalamin biosynthetic process"/>
    <property type="evidence" value="ECO:0007669"/>
    <property type="project" value="UniProtKB-UniPathway"/>
</dbReference>
<dbReference type="InterPro" id="IPR013078">
    <property type="entry name" value="His_Pase_superF_clade-1"/>
</dbReference>
<evidence type="ECO:0000313" key="2">
    <source>
        <dbReference type="EMBL" id="MSS62490.1"/>
    </source>
</evidence>
<dbReference type="SUPFAM" id="SSF52540">
    <property type="entry name" value="P-loop containing nucleoside triphosphate hydrolases"/>
    <property type="match status" value="1"/>
</dbReference>
<dbReference type="Pfam" id="PF02283">
    <property type="entry name" value="CobU"/>
    <property type="match status" value="1"/>
</dbReference>
<keyword evidence="3" id="KW-1185">Reference proteome</keyword>
<protein>
    <submittedName>
        <fullName evidence="2">Uncharacterized protein</fullName>
    </submittedName>
</protein>
<accession>A0A6L5XUJ9</accession>
<dbReference type="PANTHER" id="PTHR46517:SF1">
    <property type="entry name" value="FRUCTOSE-2,6-BISPHOSPHATASE TIGAR"/>
    <property type="match status" value="1"/>
</dbReference>
<dbReference type="EMBL" id="VUMT01000001">
    <property type="protein sequence ID" value="MSS62490.1"/>
    <property type="molecule type" value="Genomic_DNA"/>
</dbReference>
<proteinExistence type="predicted"/>
<sequence>MEFVIGGAFQGKLDYVKEHYSITEADIIDGKTGVLDITQWEKGKNEIKAINNFHLFLFRWLKEEYPIERLVEQILEKWEDMIIISTEIGYGIVPMDALERKWREKTGRICCMLAKRADKVTRITCGIGTVIKEKELEVVLIRHGKTKGNEERRYVGTTDEELTKEAIWLLSNKQYPKADYVFVSPLLRCRQTASYIYKNVEAEVLEGLRECDFGIYEYKNYEEIKEEKAYQEWIKSNGTIGFPDGETREEFKTRTIQAFWCAIRKAKEKNLTKIAFVVHGGTIMAILDELSNPHEDFYHWQVKNGDGITAVLAEEKLDHIHFIDCETLENENL</sequence>
<dbReference type="Proteomes" id="UP000482209">
    <property type="component" value="Unassembled WGS sequence"/>
</dbReference>
<dbReference type="PANTHER" id="PTHR46517">
    <property type="entry name" value="FRUCTOSE-2,6-BISPHOSPHATASE TIGAR"/>
    <property type="match status" value="1"/>
</dbReference>
<dbReference type="Gene3D" id="3.40.50.1240">
    <property type="entry name" value="Phosphoglycerate mutase-like"/>
    <property type="match status" value="1"/>
</dbReference>
<evidence type="ECO:0000256" key="1">
    <source>
        <dbReference type="ARBA" id="ARBA00022801"/>
    </source>
</evidence>
<dbReference type="Pfam" id="PF00300">
    <property type="entry name" value="His_Phos_1"/>
    <property type="match status" value="1"/>
</dbReference>
<dbReference type="InterPro" id="IPR003203">
    <property type="entry name" value="CobU/CobP"/>
</dbReference>
<dbReference type="GO" id="GO:0045820">
    <property type="term" value="P:negative regulation of glycolytic process"/>
    <property type="evidence" value="ECO:0007669"/>
    <property type="project" value="TreeGrafter"/>
</dbReference>
<dbReference type="SMART" id="SM00855">
    <property type="entry name" value="PGAM"/>
    <property type="match status" value="1"/>
</dbReference>
<dbReference type="GO" id="GO:0005829">
    <property type="term" value="C:cytosol"/>
    <property type="evidence" value="ECO:0007669"/>
    <property type="project" value="TreeGrafter"/>
</dbReference>
<evidence type="ECO:0000313" key="3">
    <source>
        <dbReference type="Proteomes" id="UP000482209"/>
    </source>
</evidence>
<comment type="caution">
    <text evidence="2">The sequence shown here is derived from an EMBL/GenBank/DDBJ whole genome shotgun (WGS) entry which is preliminary data.</text>
</comment>
<dbReference type="InterPro" id="IPR029033">
    <property type="entry name" value="His_PPase_superfam"/>
</dbReference>
<dbReference type="AlphaFoldDB" id="A0A6L5XUJ9"/>